<evidence type="ECO:0000256" key="1">
    <source>
        <dbReference type="ARBA" id="ARBA00012089"/>
    </source>
</evidence>
<dbReference type="InterPro" id="IPR030662">
    <property type="entry name" value="DPH6/MJ0570"/>
</dbReference>
<dbReference type="EC" id="6.3.1.14" evidence="1"/>
<proteinExistence type="predicted"/>
<evidence type="ECO:0000313" key="9">
    <source>
        <dbReference type="Proteomes" id="UP000030763"/>
    </source>
</evidence>
<feature type="region of interest" description="Disordered" evidence="6">
    <location>
        <begin position="313"/>
        <end position="333"/>
    </location>
</feature>
<dbReference type="Gene3D" id="3.40.50.620">
    <property type="entry name" value="HUPs"/>
    <property type="match status" value="1"/>
</dbReference>
<dbReference type="OrthoDB" id="686384at2759"/>
<reference evidence="8" key="1">
    <citation type="submission" date="2013-10" db="EMBL/GenBank/DDBJ databases">
        <title>Genomic analysis of the causative agents of coccidiosis in chickens.</title>
        <authorList>
            <person name="Reid A.J."/>
            <person name="Blake D."/>
            <person name="Billington K."/>
            <person name="Browne H."/>
            <person name="Dunn M."/>
            <person name="Hung S."/>
            <person name="Kawahara F."/>
            <person name="Miranda-Saavedra D."/>
            <person name="Mourier T."/>
            <person name="Nagra H."/>
            <person name="Otto T.D."/>
            <person name="Rawlings N."/>
            <person name="Sanchez A."/>
            <person name="Sanders M."/>
            <person name="Subramaniam C."/>
            <person name="Tay Y."/>
            <person name="Dear P."/>
            <person name="Doerig C."/>
            <person name="Gruber A."/>
            <person name="Parkinson J."/>
            <person name="Shirley M."/>
            <person name="Wan K.L."/>
            <person name="Berriman M."/>
            <person name="Tomley F."/>
            <person name="Pain A."/>
        </authorList>
    </citation>
    <scope>NUCLEOTIDE SEQUENCE [LARGE SCALE GENOMIC DNA]</scope>
    <source>
        <strain evidence="8">Weybridge</strain>
    </source>
</reference>
<evidence type="ECO:0000256" key="2">
    <source>
        <dbReference type="ARBA" id="ARBA00018426"/>
    </source>
</evidence>
<dbReference type="CDD" id="cd01994">
    <property type="entry name" value="AANH_PF0828-like"/>
    <property type="match status" value="1"/>
</dbReference>
<name>U6M3H4_EIMMA</name>
<sequence>MKKKAVALVSGGKDSVYAIHCARRLGFSIRAVATLLPRENAVETDSYMYQSVGTTLGAAVAECLGVPHYSAHVKGQPINTETLQYTFDPNDEVNDLQLLLERVKEAHPEISAVTCGAILSEYQRRRLEYICESVRLLPVCLMWCREQKGLLRNMLDWGLHAVVVKTASMGLSKRHLGRPLSDLLPHFLELNQQYDFHVCGEACGFAFELTLFHWLCVNGAAGGEYETVTLDCPLFTRGSIAVSDWMQVCHSDDAVAPVWLQSPVEWKVVPKDPTSSRRRARSHAVLHDLEWLRVKPFLDLIDVAVKEWGVEAQNGDSSAPSPLCQTGPDLGSAPPSVGSPSECCEWTWHFPAWSLGYTLTGDICVTRSEEGGEAKGGNLSPPNTYWIPLVTERMSTWLDEQLRKTHRSGVRSRIIGAICQACCPDFIGIPENVFEHLGIKPVSLTVVVAPLPPGVKLRLKFVLSSPEGVAVPPTLSLKSLSDDSVVHVHSLNLWVPPCAELDAVHRQGTCCSCQGMRCELASESSFSVSYLLLRGCDGRLPFTCDFPDEVREPNRIPSIWTIEEYRESKPAFYTALQTVNAFISMQYTRHLCYTGGSHRGFPHDDCERFIDEAELGRADSTISQSTHSTAPRALHVTSLLFMAPCIVVFVKLKEGNEEAKTKSDRKLAAVKRLLHLLISRSSHGDEGSLSGDDTESQTILIVAEAPSLPGKARVLMLPMFDISPRQRDRGCSQARAAQHVRQQEEKYTVAVTVVERRLKVRRDPGATVTRGGLHRIRSMAVRLSLQEQLNYTGRYTWEDLVGQLCSTLTHWLKEQSLREGIAILSSDDAEEDSEVATTVGGTKRMLEVCVFYCTSYVHSLQTDSESFEANCRQRIEAGCCESAVASSEFLPIITFFPVLNLAGGVLELVGHTLSAYPK</sequence>
<dbReference type="GO" id="GO:0017183">
    <property type="term" value="P:protein histidyl modification to diphthamide"/>
    <property type="evidence" value="ECO:0007669"/>
    <property type="project" value="TreeGrafter"/>
</dbReference>
<dbReference type="NCBIfam" id="TIGR00290">
    <property type="entry name" value="MJ0570_dom"/>
    <property type="match status" value="1"/>
</dbReference>
<evidence type="ECO:0000256" key="6">
    <source>
        <dbReference type="SAM" id="MobiDB-lite"/>
    </source>
</evidence>
<protein>
    <recommendedName>
        <fullName evidence="2">Diphthine--ammonia ligase</fullName>
        <ecNumber evidence="1">6.3.1.14</ecNumber>
    </recommendedName>
    <alternativeName>
        <fullName evidence="3">Diphthamide synthase</fullName>
    </alternativeName>
    <alternativeName>
        <fullName evidence="4">Diphthamide synthetase</fullName>
    </alternativeName>
</protein>
<evidence type="ECO:0000256" key="3">
    <source>
        <dbReference type="ARBA" id="ARBA00029814"/>
    </source>
</evidence>
<evidence type="ECO:0000256" key="4">
    <source>
        <dbReference type="ARBA" id="ARBA00031552"/>
    </source>
</evidence>
<dbReference type="FunFam" id="3.40.50.620:FF:000145">
    <property type="entry name" value="ATP-binding domain containing protein"/>
    <property type="match status" value="1"/>
</dbReference>
<dbReference type="PANTHER" id="PTHR12196:SF2">
    <property type="entry name" value="DIPHTHINE--AMMONIA LIGASE"/>
    <property type="match status" value="1"/>
</dbReference>
<dbReference type="EMBL" id="HG719714">
    <property type="protein sequence ID" value="CDJ58541.1"/>
    <property type="molecule type" value="Genomic_DNA"/>
</dbReference>
<organism evidence="8 9">
    <name type="scientific">Eimeria maxima</name>
    <name type="common">Coccidian parasite</name>
    <dbReference type="NCBI Taxonomy" id="5804"/>
    <lineage>
        <taxon>Eukaryota</taxon>
        <taxon>Sar</taxon>
        <taxon>Alveolata</taxon>
        <taxon>Apicomplexa</taxon>
        <taxon>Conoidasida</taxon>
        <taxon>Coccidia</taxon>
        <taxon>Eucoccidiorida</taxon>
        <taxon>Eimeriorina</taxon>
        <taxon>Eimeriidae</taxon>
        <taxon>Eimeria</taxon>
    </lineage>
</organism>
<dbReference type="InterPro" id="IPR014729">
    <property type="entry name" value="Rossmann-like_a/b/a_fold"/>
</dbReference>
<dbReference type="Pfam" id="PF01902">
    <property type="entry name" value="Diphthami_syn_2"/>
    <property type="match status" value="1"/>
</dbReference>
<evidence type="ECO:0000313" key="8">
    <source>
        <dbReference type="EMBL" id="CDJ58541.1"/>
    </source>
</evidence>
<reference evidence="8" key="2">
    <citation type="submission" date="2013-10" db="EMBL/GenBank/DDBJ databases">
        <authorList>
            <person name="Aslett M."/>
        </authorList>
    </citation>
    <scope>NUCLEOTIDE SEQUENCE [LARGE SCALE GENOMIC DNA]</scope>
    <source>
        <strain evidence="8">Weybridge</strain>
    </source>
</reference>
<dbReference type="SUPFAM" id="SSF52402">
    <property type="entry name" value="Adenine nucleotide alpha hydrolases-like"/>
    <property type="match status" value="1"/>
</dbReference>
<dbReference type="OMA" id="FEANCRQ"/>
<dbReference type="AlphaFoldDB" id="U6M3H4"/>
<dbReference type="Gene3D" id="3.90.1490.10">
    <property type="entry name" value="putative n-type atp pyrophosphatase, domain 2"/>
    <property type="match status" value="2"/>
</dbReference>
<dbReference type="GeneID" id="25335632"/>
<keyword evidence="9" id="KW-1185">Reference proteome</keyword>
<gene>
    <name evidence="8" type="ORF">EMWEY_00016460</name>
</gene>
<dbReference type="PANTHER" id="PTHR12196">
    <property type="entry name" value="DOMAIN OF UNKNOWN FUNCTION 71 DUF71 -CONTAINING PROTEIN"/>
    <property type="match status" value="1"/>
</dbReference>
<dbReference type="RefSeq" id="XP_013335187.1">
    <property type="nucleotide sequence ID" value="XM_013479733.1"/>
</dbReference>
<dbReference type="Proteomes" id="UP000030763">
    <property type="component" value="Unassembled WGS sequence"/>
</dbReference>
<comment type="catalytic activity">
    <reaction evidence="5">
        <text>diphthine-[translation elongation factor 2] + NH4(+) + ATP = diphthamide-[translation elongation factor 2] + AMP + diphosphate + H(+)</text>
        <dbReference type="Rhea" id="RHEA:19753"/>
        <dbReference type="Rhea" id="RHEA-COMP:10172"/>
        <dbReference type="Rhea" id="RHEA-COMP:10174"/>
        <dbReference type="ChEBI" id="CHEBI:15378"/>
        <dbReference type="ChEBI" id="CHEBI:16692"/>
        <dbReference type="ChEBI" id="CHEBI:28938"/>
        <dbReference type="ChEBI" id="CHEBI:30616"/>
        <dbReference type="ChEBI" id="CHEBI:33019"/>
        <dbReference type="ChEBI" id="CHEBI:82696"/>
        <dbReference type="ChEBI" id="CHEBI:456215"/>
        <dbReference type="EC" id="6.3.1.14"/>
    </reaction>
</comment>
<feature type="domain" description="Diphthamide synthase" evidence="7">
    <location>
        <begin position="4"/>
        <end position="204"/>
    </location>
</feature>
<dbReference type="VEuPathDB" id="ToxoDB:EMWEY_00016460"/>
<evidence type="ECO:0000259" key="7">
    <source>
        <dbReference type="Pfam" id="PF01902"/>
    </source>
</evidence>
<accession>U6M3H4</accession>
<dbReference type="GO" id="GO:0017178">
    <property type="term" value="F:diphthine-ammonia ligase activity"/>
    <property type="evidence" value="ECO:0007669"/>
    <property type="project" value="UniProtKB-EC"/>
</dbReference>
<dbReference type="InterPro" id="IPR002761">
    <property type="entry name" value="Diphthami_syn_dom"/>
</dbReference>
<feature type="compositionally biased region" description="Polar residues" evidence="6">
    <location>
        <begin position="314"/>
        <end position="324"/>
    </location>
</feature>
<evidence type="ECO:0000256" key="5">
    <source>
        <dbReference type="ARBA" id="ARBA00048108"/>
    </source>
</evidence>